<dbReference type="Pfam" id="PF08402">
    <property type="entry name" value="TOBE_2"/>
    <property type="match status" value="1"/>
</dbReference>
<dbReference type="Proteomes" id="UP000035170">
    <property type="component" value="Unassembled WGS sequence"/>
</dbReference>
<dbReference type="PATRIC" id="fig|34073.19.peg.5561"/>
<dbReference type="InterPro" id="IPR003439">
    <property type="entry name" value="ABC_transporter-like_ATP-bd"/>
</dbReference>
<dbReference type="SMART" id="SM00382">
    <property type="entry name" value="AAA"/>
    <property type="match status" value="1"/>
</dbReference>
<gene>
    <name evidence="6" type="primary">potA6</name>
    <name evidence="6" type="ORF">VPARA_54400</name>
</gene>
<dbReference type="EC" id="3.6.3.31" evidence="6"/>
<dbReference type="InterPro" id="IPR008995">
    <property type="entry name" value="Mo/tungstate-bd_C_term_dom"/>
</dbReference>
<comment type="caution">
    <text evidence="6">The sequence shown here is derived from an EMBL/GenBank/DDBJ whole genome shotgun (WGS) entry which is preliminary data.</text>
</comment>
<dbReference type="GO" id="GO:0005524">
    <property type="term" value="F:ATP binding"/>
    <property type="evidence" value="ECO:0007669"/>
    <property type="project" value="UniProtKB-KW"/>
</dbReference>
<dbReference type="AlphaFoldDB" id="A0A0H2LT73"/>
<dbReference type="Gene3D" id="2.40.50.100">
    <property type="match status" value="1"/>
</dbReference>
<feature type="domain" description="ABC transporter" evidence="5">
    <location>
        <begin position="3"/>
        <end position="234"/>
    </location>
</feature>
<sequence>MSLLLDNVSYNYPGSTHGLHDVSLDVRTGELVAVIGPSGSGKSTLLKLVSGLETGHSGRIALDGADMSRTPVHQRHIGMVFQSYALFPHLSVLDNVAYGLKLRKVAVAERRRRAQELLGIVGLGEYAQRAVAQLSGGQQQRVALARALAIDPRALLLDEPLSALDASVRGHLRDQIRSIQQRFNATTLLVTHDQEEALVMADRVTMLKDGRLLQIATPRDIYENPASRAVAEFVGLSTILPAKVSAPDRLDLGFAELAAPTGRRTAGSAVQVLVRPEHIRADPPVGSINRLAGRTGAQRYLGALTRYDFEVAGAPKPFLAESARPAAEAIAIAPEHLRLLDH</sequence>
<keyword evidence="7" id="KW-1185">Reference proteome</keyword>
<keyword evidence="6" id="KW-0378">Hydrolase</keyword>
<dbReference type="PANTHER" id="PTHR42781">
    <property type="entry name" value="SPERMIDINE/PUTRESCINE IMPORT ATP-BINDING PROTEIN POTA"/>
    <property type="match status" value="1"/>
</dbReference>
<evidence type="ECO:0000256" key="4">
    <source>
        <dbReference type="ARBA" id="ARBA00022840"/>
    </source>
</evidence>
<dbReference type="EMBL" id="JZWI01000034">
    <property type="protein sequence ID" value="KLN53443.1"/>
    <property type="molecule type" value="Genomic_DNA"/>
</dbReference>
<dbReference type="GO" id="GO:0015697">
    <property type="term" value="P:quaternary ammonium group transport"/>
    <property type="evidence" value="ECO:0007669"/>
    <property type="project" value="UniProtKB-ARBA"/>
</dbReference>
<dbReference type="PROSITE" id="PS50893">
    <property type="entry name" value="ABC_TRANSPORTER_2"/>
    <property type="match status" value="1"/>
</dbReference>
<evidence type="ECO:0000313" key="6">
    <source>
        <dbReference type="EMBL" id="KLN53443.1"/>
    </source>
</evidence>
<dbReference type="Pfam" id="PF00005">
    <property type="entry name" value="ABC_tran"/>
    <property type="match status" value="1"/>
</dbReference>
<dbReference type="InterPro" id="IPR050093">
    <property type="entry name" value="ABC_SmlMolc_Importer"/>
</dbReference>
<dbReference type="PROSITE" id="PS00211">
    <property type="entry name" value="ABC_TRANSPORTER_1"/>
    <property type="match status" value="1"/>
</dbReference>
<reference evidence="6 7" key="1">
    <citation type="submission" date="2015-03" db="EMBL/GenBank/DDBJ databases">
        <title>Genome sequence of Variovorax paradoxus TBEA6.</title>
        <authorList>
            <person name="Poehlein A."/>
            <person name="Schuldes J."/>
            <person name="Wuebbeler J.H."/>
            <person name="Hiessl S."/>
            <person name="Steinbuechel A."/>
            <person name="Daniel R."/>
        </authorList>
    </citation>
    <scope>NUCLEOTIDE SEQUENCE [LARGE SCALE GENOMIC DNA]</scope>
    <source>
        <strain evidence="6 7">TBEA6</strain>
    </source>
</reference>
<organism evidence="6 7">
    <name type="scientific">Variovorax paradoxus</name>
    <dbReference type="NCBI Taxonomy" id="34073"/>
    <lineage>
        <taxon>Bacteria</taxon>
        <taxon>Pseudomonadati</taxon>
        <taxon>Pseudomonadota</taxon>
        <taxon>Betaproteobacteria</taxon>
        <taxon>Burkholderiales</taxon>
        <taxon>Comamonadaceae</taxon>
        <taxon>Variovorax</taxon>
    </lineage>
</organism>
<evidence type="ECO:0000313" key="7">
    <source>
        <dbReference type="Proteomes" id="UP000035170"/>
    </source>
</evidence>
<evidence type="ECO:0000256" key="1">
    <source>
        <dbReference type="ARBA" id="ARBA00022448"/>
    </source>
</evidence>
<dbReference type="RefSeq" id="WP_047786745.1">
    <property type="nucleotide sequence ID" value="NZ_JZWI01000034.1"/>
</dbReference>
<evidence type="ECO:0000256" key="2">
    <source>
        <dbReference type="ARBA" id="ARBA00022475"/>
    </source>
</evidence>
<dbReference type="InterPro" id="IPR027417">
    <property type="entry name" value="P-loop_NTPase"/>
</dbReference>
<evidence type="ECO:0000256" key="3">
    <source>
        <dbReference type="ARBA" id="ARBA00022741"/>
    </source>
</evidence>
<accession>A0A0H2LT73</accession>
<dbReference type="GO" id="GO:0022857">
    <property type="term" value="F:transmembrane transporter activity"/>
    <property type="evidence" value="ECO:0007669"/>
    <property type="project" value="InterPro"/>
</dbReference>
<dbReference type="PANTHER" id="PTHR42781:SF4">
    <property type="entry name" value="SPERMIDINE_PUTRESCINE IMPORT ATP-BINDING PROTEIN POTA"/>
    <property type="match status" value="1"/>
</dbReference>
<evidence type="ECO:0000259" key="5">
    <source>
        <dbReference type="PROSITE" id="PS50893"/>
    </source>
</evidence>
<dbReference type="Gene3D" id="3.40.50.300">
    <property type="entry name" value="P-loop containing nucleotide triphosphate hydrolases"/>
    <property type="match status" value="1"/>
</dbReference>
<dbReference type="SUPFAM" id="SSF50331">
    <property type="entry name" value="MOP-like"/>
    <property type="match status" value="1"/>
</dbReference>
<keyword evidence="1" id="KW-0813">Transport</keyword>
<name>A0A0H2LT73_VARPD</name>
<dbReference type="FunFam" id="3.40.50.300:FF:000425">
    <property type="entry name" value="Probable ABC transporter, ATP-binding subunit"/>
    <property type="match status" value="1"/>
</dbReference>
<proteinExistence type="predicted"/>
<protein>
    <submittedName>
        <fullName evidence="6">Spermidine/putrescine import ATP-binding protein PotA</fullName>
        <ecNumber evidence="6">3.6.3.31</ecNumber>
    </submittedName>
</protein>
<dbReference type="SUPFAM" id="SSF52540">
    <property type="entry name" value="P-loop containing nucleoside triphosphate hydrolases"/>
    <property type="match status" value="1"/>
</dbReference>
<dbReference type="InterPro" id="IPR003593">
    <property type="entry name" value="AAA+_ATPase"/>
</dbReference>
<dbReference type="GO" id="GO:0016887">
    <property type="term" value="F:ATP hydrolysis activity"/>
    <property type="evidence" value="ECO:0007669"/>
    <property type="project" value="InterPro"/>
</dbReference>
<keyword evidence="2" id="KW-0472">Membrane</keyword>
<keyword evidence="2" id="KW-1003">Cell membrane</keyword>
<keyword evidence="3" id="KW-0547">Nucleotide-binding</keyword>
<dbReference type="InterPro" id="IPR013611">
    <property type="entry name" value="Transp-assoc_OB_typ2"/>
</dbReference>
<keyword evidence="4 6" id="KW-0067">ATP-binding</keyword>
<dbReference type="GO" id="GO:0043190">
    <property type="term" value="C:ATP-binding cassette (ABC) transporter complex"/>
    <property type="evidence" value="ECO:0007669"/>
    <property type="project" value="InterPro"/>
</dbReference>
<dbReference type="InterPro" id="IPR017871">
    <property type="entry name" value="ABC_transporter-like_CS"/>
</dbReference>